<evidence type="ECO:0000313" key="4">
    <source>
        <dbReference type="Proteomes" id="UP000784294"/>
    </source>
</evidence>
<keyword evidence="4" id="KW-1185">Reference proteome</keyword>
<protein>
    <submittedName>
        <fullName evidence="3">Uncharacterized protein</fullName>
    </submittedName>
</protein>
<dbReference type="Proteomes" id="UP000784294">
    <property type="component" value="Unassembled WGS sequence"/>
</dbReference>
<keyword evidence="2" id="KW-0472">Membrane</keyword>
<organism evidence="3 4">
    <name type="scientific">Protopolystoma xenopodis</name>
    <dbReference type="NCBI Taxonomy" id="117903"/>
    <lineage>
        <taxon>Eukaryota</taxon>
        <taxon>Metazoa</taxon>
        <taxon>Spiralia</taxon>
        <taxon>Lophotrochozoa</taxon>
        <taxon>Platyhelminthes</taxon>
        <taxon>Monogenea</taxon>
        <taxon>Polyopisthocotylea</taxon>
        <taxon>Polystomatidea</taxon>
        <taxon>Polystomatidae</taxon>
        <taxon>Protopolystoma</taxon>
    </lineage>
</organism>
<feature type="region of interest" description="Disordered" evidence="1">
    <location>
        <begin position="223"/>
        <end position="243"/>
    </location>
</feature>
<evidence type="ECO:0000313" key="3">
    <source>
        <dbReference type="EMBL" id="VEL22920.1"/>
    </source>
</evidence>
<keyword evidence="2" id="KW-1133">Transmembrane helix</keyword>
<dbReference type="OrthoDB" id="6288419at2759"/>
<dbReference type="AlphaFoldDB" id="A0A448WXN2"/>
<gene>
    <name evidence="3" type="ORF">PXEA_LOCUS16360</name>
</gene>
<feature type="transmembrane region" description="Helical" evidence="2">
    <location>
        <begin position="372"/>
        <end position="396"/>
    </location>
</feature>
<dbReference type="EMBL" id="CAAALY010059103">
    <property type="protein sequence ID" value="VEL22920.1"/>
    <property type="molecule type" value="Genomic_DNA"/>
</dbReference>
<keyword evidence="2" id="KW-0812">Transmembrane</keyword>
<accession>A0A448WXN2</accession>
<comment type="caution">
    <text evidence="3">The sequence shown here is derived from an EMBL/GenBank/DDBJ whole genome shotgun (WGS) entry which is preliminary data.</text>
</comment>
<evidence type="ECO:0000256" key="2">
    <source>
        <dbReference type="SAM" id="Phobius"/>
    </source>
</evidence>
<sequence length="405" mass="44300">MAFSSEQESSSTAVSPSSHFVGAQETSPANSSTLSPFSPVEGTMQKLFMLALSAQHSEDQMTSSFVSGLLDSPQTLSESQTQPNMRWHVSYLGLWPSHQGGLYQTLSFVQAEFTHDLISLVKLSVRECFITGLWRRLFTAELFPAPGKQAVNGLQSRLPARQSALATGNLSNTSGLCRANLQGVVTSSGSKDAIAEQIATSTALTTSIFGQQAMVTSIPDARSSFDWPRSTTSSAESELGSKAASRRSLAQQASASLLGLSKADCTLEQADEDLIHLGLNNDEFRVSASIFRIAYKLDNSRAIQNQALKNEVVLPELTHEKIMPLSVFCILPKKPRYSICFLAGIPRGQACHQSFPLQAQIRKTHTTLTHILVIYIWSIYTFSLVLIVLPISPMYFRLQSLQFMP</sequence>
<proteinExistence type="predicted"/>
<feature type="compositionally biased region" description="Low complexity" evidence="1">
    <location>
        <begin position="1"/>
        <end position="18"/>
    </location>
</feature>
<evidence type="ECO:0000256" key="1">
    <source>
        <dbReference type="SAM" id="MobiDB-lite"/>
    </source>
</evidence>
<name>A0A448WXN2_9PLAT</name>
<reference evidence="3" key="1">
    <citation type="submission" date="2018-11" db="EMBL/GenBank/DDBJ databases">
        <authorList>
            <consortium name="Pathogen Informatics"/>
        </authorList>
    </citation>
    <scope>NUCLEOTIDE SEQUENCE</scope>
</reference>
<feature type="compositionally biased region" description="Polar residues" evidence="1">
    <location>
        <begin position="24"/>
        <end position="36"/>
    </location>
</feature>
<feature type="region of interest" description="Disordered" evidence="1">
    <location>
        <begin position="1"/>
        <end position="36"/>
    </location>
</feature>